<dbReference type="GO" id="GO:0051156">
    <property type="term" value="P:glucose 6-phosphate metabolic process"/>
    <property type="evidence" value="ECO:0007669"/>
    <property type="project" value="TreeGrafter"/>
</dbReference>
<dbReference type="PANTHER" id="PTHR11469:SF1">
    <property type="entry name" value="GLUCOSE-6-PHOSPHATE ISOMERASE"/>
    <property type="match status" value="1"/>
</dbReference>
<dbReference type="PROSITE" id="PS51463">
    <property type="entry name" value="P_GLUCOSE_ISOMERASE_3"/>
    <property type="match status" value="1"/>
</dbReference>
<dbReference type="Pfam" id="PF00342">
    <property type="entry name" value="PGI"/>
    <property type="match status" value="1"/>
</dbReference>
<dbReference type="GO" id="GO:0006096">
    <property type="term" value="P:glycolytic process"/>
    <property type="evidence" value="ECO:0007669"/>
    <property type="project" value="UniProtKB-UniRule"/>
</dbReference>
<dbReference type="PROSITE" id="PS00174">
    <property type="entry name" value="P_GLUCOSE_ISOMERASE_2"/>
    <property type="match status" value="1"/>
</dbReference>
<evidence type="ECO:0000256" key="2">
    <source>
        <dbReference type="ARBA" id="ARBA00006604"/>
    </source>
</evidence>
<dbReference type="CDD" id="cd05015">
    <property type="entry name" value="SIS_PGI_1"/>
    <property type="match status" value="1"/>
</dbReference>
<dbReference type="Proteomes" id="UP000000467">
    <property type="component" value="Chromosome"/>
</dbReference>
<dbReference type="GO" id="GO:0097367">
    <property type="term" value="F:carbohydrate derivative binding"/>
    <property type="evidence" value="ECO:0007669"/>
    <property type="project" value="InterPro"/>
</dbReference>
<dbReference type="InterPro" id="IPR046348">
    <property type="entry name" value="SIS_dom_sf"/>
</dbReference>
<evidence type="ECO:0000256" key="6">
    <source>
        <dbReference type="ARBA" id="ARBA00029321"/>
    </source>
</evidence>
<dbReference type="Gene3D" id="3.40.50.10490">
    <property type="entry name" value="Glucose-6-phosphate isomerase like protein, domain 1"/>
    <property type="match status" value="2"/>
</dbReference>
<dbReference type="AlphaFoldDB" id="K4LD68"/>
<dbReference type="SUPFAM" id="SSF53697">
    <property type="entry name" value="SIS domain"/>
    <property type="match status" value="1"/>
</dbReference>
<dbReference type="GO" id="GO:0005829">
    <property type="term" value="C:cytosol"/>
    <property type="evidence" value="ECO:0007669"/>
    <property type="project" value="TreeGrafter"/>
</dbReference>
<comment type="function">
    <text evidence="7">Catalyzes the reversible isomerization of glucose-6-phosphate to fructose-6-phosphate.</text>
</comment>
<dbReference type="STRING" id="1089553.Tph_c06670"/>
<dbReference type="GO" id="GO:0006094">
    <property type="term" value="P:gluconeogenesis"/>
    <property type="evidence" value="ECO:0007669"/>
    <property type="project" value="UniProtKB-UniRule"/>
</dbReference>
<comment type="pathway">
    <text evidence="7">Carbohydrate biosynthesis; gluconeogenesis.</text>
</comment>
<proteinExistence type="inferred from homology"/>
<comment type="similarity">
    <text evidence="2 7 8">Belongs to the GPI family.</text>
</comment>
<keyword evidence="4 7" id="KW-0324">Glycolysis</keyword>
<evidence type="ECO:0000256" key="8">
    <source>
        <dbReference type="RuleBase" id="RU000612"/>
    </source>
</evidence>
<sequence>MEDLIKVDVGHLLAEGGSDHFLSAAELDSLIAGYGTVFREFQVDLRERRSPITLSFLEEEDIARIKGIAAELRGKYENVLLLGIGGSALGTKAILQFLRGPYNILEDRPRLFVLDNIDPAVAAQLGRILDFGETALVYTSKSGATPETAANFIYFYQRYREAGGDDRDIVIICDPGDNGINHLARKLNCHLLRFPPALQGRYSVMSSVGFLPAELAGIDCRELLKGAEAVHRAAVEAPPAENPLFLLGACLLQLSRRGKSIHVLFHYSSLLVEFGLWFMQLWGESLGKRLSLTGEVVKAGTTPLACTGATDQHSLLQLFKEGPDDKVFGFVGVERAQRDLRLAGVFPEELEYSYFEGHTMQEQLQIEQLATEMSLVNSGHPCYRITLRDVSAPALGALFYFYEALTVFMAQLYNVNPYDQPGVEEGKHITYALMGRKDYRHREEEYRKGLERYREGSRIFGIKE</sequence>
<evidence type="ECO:0000256" key="4">
    <source>
        <dbReference type="ARBA" id="ARBA00023152"/>
    </source>
</evidence>
<dbReference type="OrthoDB" id="140919at2"/>
<feature type="active site" evidence="7">
    <location>
        <position position="427"/>
    </location>
</feature>
<dbReference type="InterPro" id="IPR001672">
    <property type="entry name" value="G6P_Isomerase"/>
</dbReference>
<name>K4LD68_THEPS</name>
<dbReference type="eggNOG" id="COG0166">
    <property type="taxonomic scope" value="Bacteria"/>
</dbReference>
<dbReference type="CDD" id="cd05016">
    <property type="entry name" value="SIS_PGI_2"/>
    <property type="match status" value="1"/>
</dbReference>
<evidence type="ECO:0000313" key="10">
    <source>
        <dbReference type="Proteomes" id="UP000000467"/>
    </source>
</evidence>
<comment type="subcellular location">
    <subcellularLocation>
        <location evidence="7">Cytoplasm</location>
    </subcellularLocation>
</comment>
<dbReference type="PRINTS" id="PR00662">
    <property type="entry name" value="G6PISOMERASE"/>
</dbReference>
<dbReference type="RefSeq" id="WP_015049818.1">
    <property type="nucleotide sequence ID" value="NC_018870.1"/>
</dbReference>
<dbReference type="InterPro" id="IPR035482">
    <property type="entry name" value="SIS_PGI_2"/>
</dbReference>
<dbReference type="UniPathway" id="UPA00138"/>
<dbReference type="EMBL" id="CP003732">
    <property type="protein sequence ID" value="AFV10901.1"/>
    <property type="molecule type" value="Genomic_DNA"/>
</dbReference>
<gene>
    <name evidence="7 9" type="primary">pgi</name>
    <name evidence="9" type="ordered locus">Tph_c06670</name>
</gene>
<evidence type="ECO:0000256" key="1">
    <source>
        <dbReference type="ARBA" id="ARBA00004926"/>
    </source>
</evidence>
<feature type="active site" description="Proton donor" evidence="7">
    <location>
        <position position="284"/>
    </location>
</feature>
<protein>
    <recommendedName>
        <fullName evidence="7">Glucose-6-phosphate isomerase</fullName>
        <shortName evidence="7">GPI</shortName>
        <ecNumber evidence="7">5.3.1.9</ecNumber>
    </recommendedName>
    <alternativeName>
        <fullName evidence="7">Phosphoglucose isomerase</fullName>
        <shortName evidence="7">PGI</shortName>
    </alternativeName>
    <alternativeName>
        <fullName evidence="7">Phosphohexose isomerase</fullName>
        <shortName evidence="7">PHI</shortName>
    </alternativeName>
</protein>
<evidence type="ECO:0000256" key="5">
    <source>
        <dbReference type="ARBA" id="ARBA00023235"/>
    </source>
</evidence>
<reference evidence="9 10" key="1">
    <citation type="journal article" date="2012" name="BMC Genomics">
        <title>Genome-guided analysis of physiological and morphological traits of the fermentative acetate oxidizer Thermacetogenium phaeum.</title>
        <authorList>
            <person name="Oehler D."/>
            <person name="Poehlein A."/>
            <person name="Leimbach A."/>
            <person name="Muller N."/>
            <person name="Daniel R."/>
            <person name="Gottschalk G."/>
            <person name="Schink B."/>
        </authorList>
    </citation>
    <scope>NUCLEOTIDE SEQUENCE [LARGE SCALE GENOMIC DNA]</scope>
    <source>
        <strain evidence="10">ATCC BAA-254 / DSM 26808 / PB</strain>
    </source>
</reference>
<dbReference type="HAMAP" id="MF_00473">
    <property type="entry name" value="G6P_isomerase"/>
    <property type="match status" value="1"/>
</dbReference>
<dbReference type="PANTHER" id="PTHR11469">
    <property type="entry name" value="GLUCOSE-6-PHOSPHATE ISOMERASE"/>
    <property type="match status" value="1"/>
</dbReference>
<evidence type="ECO:0000256" key="7">
    <source>
        <dbReference type="HAMAP-Rule" id="MF_00473"/>
    </source>
</evidence>
<dbReference type="InterPro" id="IPR018189">
    <property type="entry name" value="Phosphoglucose_isomerase_CS"/>
</dbReference>
<dbReference type="UniPathway" id="UPA00109">
    <property type="reaction ID" value="UER00181"/>
</dbReference>
<dbReference type="HOGENOM" id="CLU_037303_1_0_9"/>
<organism evidence="9 10">
    <name type="scientific">Thermacetogenium phaeum (strain ATCC BAA-254 / DSM 26808 / PB)</name>
    <dbReference type="NCBI Taxonomy" id="1089553"/>
    <lineage>
        <taxon>Bacteria</taxon>
        <taxon>Bacillati</taxon>
        <taxon>Bacillota</taxon>
        <taxon>Clostridia</taxon>
        <taxon>Thermoanaerobacterales</taxon>
        <taxon>Thermoanaerobacteraceae</taxon>
        <taxon>Thermacetogenium</taxon>
    </lineage>
</organism>
<feature type="active site" evidence="7">
    <location>
        <position position="313"/>
    </location>
</feature>
<dbReference type="GO" id="GO:0004347">
    <property type="term" value="F:glucose-6-phosphate isomerase activity"/>
    <property type="evidence" value="ECO:0007669"/>
    <property type="project" value="UniProtKB-UniRule"/>
</dbReference>
<keyword evidence="7" id="KW-0963">Cytoplasm</keyword>
<keyword evidence="3 7" id="KW-0312">Gluconeogenesis</keyword>
<keyword evidence="10" id="KW-1185">Reference proteome</keyword>
<comment type="pathway">
    <text evidence="1 7 8">Carbohydrate degradation; glycolysis; D-glyceraldehyde 3-phosphate and glycerone phosphate from D-glucose: step 2/4.</text>
</comment>
<keyword evidence="5 7" id="KW-0413">Isomerase</keyword>
<evidence type="ECO:0000313" key="9">
    <source>
        <dbReference type="EMBL" id="AFV10901.1"/>
    </source>
</evidence>
<dbReference type="InterPro" id="IPR035476">
    <property type="entry name" value="SIS_PGI_1"/>
</dbReference>
<evidence type="ECO:0000256" key="3">
    <source>
        <dbReference type="ARBA" id="ARBA00022432"/>
    </source>
</evidence>
<dbReference type="KEGG" id="tpz:Tph_c06670"/>
<dbReference type="GO" id="GO:0048029">
    <property type="term" value="F:monosaccharide binding"/>
    <property type="evidence" value="ECO:0007669"/>
    <property type="project" value="TreeGrafter"/>
</dbReference>
<accession>K4LD68</accession>
<dbReference type="EC" id="5.3.1.9" evidence="7"/>
<comment type="catalytic activity">
    <reaction evidence="6 7 8">
        <text>alpha-D-glucose 6-phosphate = beta-D-fructose 6-phosphate</text>
        <dbReference type="Rhea" id="RHEA:11816"/>
        <dbReference type="ChEBI" id="CHEBI:57634"/>
        <dbReference type="ChEBI" id="CHEBI:58225"/>
        <dbReference type="EC" id="5.3.1.9"/>
    </reaction>
</comment>